<sequence length="356" mass="39431">MSHPHSQSHSHSLLEINPSRETENGKIGNGESGSHEQQEEEETGKRQAVKRKKLADGHGYPESANTWEPIGNLHMCRDIVEAFEESLSSGKKKSSRRRKRIFTQEKRKMQNSYGVSKTKRVPVKMTLGNEAHDSATLNDNSSLQAGTVEDTVEHSEGIKRSKAPTRVDCSDTETVALHVDSNAKKHVPQLSAQNANGRTSDEHFQQLNPVGGDNSANCQSKVNGVEGGLCNQFKGAKRRKSGSVRRVTLEATALDVGDSGNTILQSSCDRAEQLGKPDNHCKRKIDSPRSSAVITRLIKPISYSTSVTNNIQDVSVTFVAMRSDGKEVMVDNKFLRANNPHLLIDFYEQHLRYNPY</sequence>
<comment type="caution">
    <text evidence="5">The sequence shown here is derived from an EMBL/GenBank/DDBJ whole genome shotgun (WGS) entry which is preliminary data.</text>
</comment>
<evidence type="ECO:0000313" key="6">
    <source>
        <dbReference type="Proteomes" id="UP001153076"/>
    </source>
</evidence>
<dbReference type="InterPro" id="IPR044251">
    <property type="entry name" value="LHP1-like"/>
</dbReference>
<comment type="subcellular location">
    <subcellularLocation>
        <location evidence="1">Nucleus</location>
    </subcellularLocation>
</comment>
<organism evidence="5 6">
    <name type="scientific">Carnegiea gigantea</name>
    <dbReference type="NCBI Taxonomy" id="171969"/>
    <lineage>
        <taxon>Eukaryota</taxon>
        <taxon>Viridiplantae</taxon>
        <taxon>Streptophyta</taxon>
        <taxon>Embryophyta</taxon>
        <taxon>Tracheophyta</taxon>
        <taxon>Spermatophyta</taxon>
        <taxon>Magnoliopsida</taxon>
        <taxon>eudicotyledons</taxon>
        <taxon>Gunneridae</taxon>
        <taxon>Pentapetalae</taxon>
        <taxon>Caryophyllales</taxon>
        <taxon>Cactineae</taxon>
        <taxon>Cactaceae</taxon>
        <taxon>Cactoideae</taxon>
        <taxon>Echinocereeae</taxon>
        <taxon>Carnegiea</taxon>
    </lineage>
</organism>
<keyword evidence="2" id="KW-0539">Nucleus</keyword>
<accession>A0A9Q1KFR2</accession>
<dbReference type="CDD" id="cd00024">
    <property type="entry name" value="CD_CSD"/>
    <property type="match status" value="1"/>
</dbReference>
<dbReference type="PANTHER" id="PTHR47240">
    <property type="entry name" value="CHROMO DOMAIN-CONTAINING PROTEIN LHP1"/>
    <property type="match status" value="1"/>
</dbReference>
<dbReference type="AlphaFoldDB" id="A0A9Q1KFR2"/>
<evidence type="ECO:0000259" key="4">
    <source>
        <dbReference type="SMART" id="SM00300"/>
    </source>
</evidence>
<evidence type="ECO:0000256" key="2">
    <source>
        <dbReference type="ARBA" id="ARBA00023242"/>
    </source>
</evidence>
<proteinExistence type="predicted"/>
<dbReference type="OrthoDB" id="1918685at2759"/>
<protein>
    <recommendedName>
        <fullName evidence="4">Chromo shadow domain-containing protein</fullName>
    </recommendedName>
</protein>
<evidence type="ECO:0000256" key="1">
    <source>
        <dbReference type="ARBA" id="ARBA00004123"/>
    </source>
</evidence>
<gene>
    <name evidence="5" type="ORF">Cgig2_026480</name>
</gene>
<feature type="compositionally biased region" description="Low complexity" evidence="3">
    <location>
        <begin position="1"/>
        <end position="11"/>
    </location>
</feature>
<feature type="region of interest" description="Disordered" evidence="3">
    <location>
        <begin position="85"/>
        <end position="115"/>
    </location>
</feature>
<dbReference type="SMART" id="SM00300">
    <property type="entry name" value="ChSh"/>
    <property type="match status" value="1"/>
</dbReference>
<name>A0A9Q1KFR2_9CARY</name>
<feature type="region of interest" description="Disordered" evidence="3">
    <location>
        <begin position="133"/>
        <end position="166"/>
    </location>
</feature>
<keyword evidence="6" id="KW-1185">Reference proteome</keyword>
<evidence type="ECO:0000256" key="3">
    <source>
        <dbReference type="SAM" id="MobiDB-lite"/>
    </source>
</evidence>
<feature type="region of interest" description="Disordered" evidence="3">
    <location>
        <begin position="1"/>
        <end position="68"/>
    </location>
</feature>
<dbReference type="Proteomes" id="UP001153076">
    <property type="component" value="Unassembled WGS sequence"/>
</dbReference>
<feature type="compositionally biased region" description="Polar residues" evidence="3">
    <location>
        <begin position="135"/>
        <end position="145"/>
    </location>
</feature>
<dbReference type="PANTHER" id="PTHR47240:SF2">
    <property type="entry name" value="CHROMO DOMAIN-CONTAINING PROTEIN LHP1"/>
    <property type="match status" value="1"/>
</dbReference>
<dbReference type="EMBL" id="JAKOGI010000139">
    <property type="protein sequence ID" value="KAJ8442538.1"/>
    <property type="molecule type" value="Genomic_DNA"/>
</dbReference>
<dbReference type="InterPro" id="IPR008251">
    <property type="entry name" value="Chromo_shadow_dom"/>
</dbReference>
<dbReference type="GO" id="GO:0005634">
    <property type="term" value="C:nucleus"/>
    <property type="evidence" value="ECO:0007669"/>
    <property type="project" value="UniProtKB-SubCell"/>
</dbReference>
<reference evidence="5" key="1">
    <citation type="submission" date="2022-04" db="EMBL/GenBank/DDBJ databases">
        <title>Carnegiea gigantea Genome sequencing and assembly v2.</title>
        <authorList>
            <person name="Copetti D."/>
            <person name="Sanderson M.J."/>
            <person name="Burquez A."/>
            <person name="Wojciechowski M.F."/>
        </authorList>
    </citation>
    <scope>NUCLEOTIDE SEQUENCE</scope>
    <source>
        <strain evidence="5">SGP5-SGP5p</strain>
        <tissue evidence="5">Aerial part</tissue>
    </source>
</reference>
<dbReference type="Gene3D" id="2.40.50.40">
    <property type="match status" value="2"/>
</dbReference>
<feature type="domain" description="Chromo shadow" evidence="4">
    <location>
        <begin position="283"/>
        <end position="356"/>
    </location>
</feature>
<evidence type="ECO:0000313" key="5">
    <source>
        <dbReference type="EMBL" id="KAJ8442538.1"/>
    </source>
</evidence>
<feature type="compositionally biased region" description="Basic residues" evidence="3">
    <location>
        <begin position="90"/>
        <end position="101"/>
    </location>
</feature>
<dbReference type="GO" id="GO:0031507">
    <property type="term" value="P:heterochromatin formation"/>
    <property type="evidence" value="ECO:0007669"/>
    <property type="project" value="InterPro"/>
</dbReference>